<evidence type="ECO:0000313" key="3">
    <source>
        <dbReference type="Proteomes" id="UP000181801"/>
    </source>
</evidence>
<gene>
    <name evidence="2" type="ORF">BFS26_07765</name>
</gene>
<accession>A0A1S2VVM3</accession>
<sequence length="108" mass="12806">MFIVFSRMRFHSRLVNSVASWTLGVYLITDHPFVRELLWTQWFAFDKYYQTRLPIVWMLAISAFVFVVALMLEVIRKSLFAIIFNREGVFERMWGIAVHTIGSVSNIR</sequence>
<evidence type="ECO:0000256" key="1">
    <source>
        <dbReference type="SAM" id="Phobius"/>
    </source>
</evidence>
<protein>
    <recommendedName>
        <fullName evidence="4">Acyltransferase 3 domain-containing protein</fullName>
    </recommendedName>
</protein>
<evidence type="ECO:0008006" key="4">
    <source>
        <dbReference type="Google" id="ProtNLM"/>
    </source>
</evidence>
<proteinExistence type="predicted"/>
<comment type="caution">
    <text evidence="2">The sequence shown here is derived from an EMBL/GenBank/DDBJ whole genome shotgun (WGS) entry which is preliminary data.</text>
</comment>
<organism evidence="2 3">
    <name type="scientific">Bifidobacterium longum subsp. suis</name>
    <dbReference type="NCBI Taxonomy" id="1695"/>
    <lineage>
        <taxon>Bacteria</taxon>
        <taxon>Bacillati</taxon>
        <taxon>Actinomycetota</taxon>
        <taxon>Actinomycetes</taxon>
        <taxon>Bifidobacteriales</taxon>
        <taxon>Bifidobacteriaceae</taxon>
        <taxon>Bifidobacterium</taxon>
    </lineage>
</organism>
<keyword evidence="1" id="KW-1133">Transmembrane helix</keyword>
<name>A0A1S2VVM3_BIFLN</name>
<dbReference type="AlphaFoldDB" id="A0A1S2VVM3"/>
<feature type="transmembrane region" description="Helical" evidence="1">
    <location>
        <begin position="55"/>
        <end position="75"/>
    </location>
</feature>
<keyword evidence="1" id="KW-0812">Transmembrane</keyword>
<reference evidence="2 3" key="1">
    <citation type="journal article" date="2016" name="BMC Microbiol.">
        <title>Fucosyllactose and L-fucose utilization of infant Bifidobacterium longum and Bifidobacterium kashiwanohense.</title>
        <authorList>
            <person name="Bunesova V."/>
            <person name="Lacroix C."/>
            <person name="Schwab C."/>
        </authorList>
    </citation>
    <scope>NUCLEOTIDE SEQUENCE [LARGE SCALE GENOMIC DNA]</scope>
    <source>
        <strain evidence="2 3">BSM11-5</strain>
    </source>
</reference>
<dbReference type="Proteomes" id="UP000181801">
    <property type="component" value="Unassembled WGS sequence"/>
</dbReference>
<evidence type="ECO:0000313" key="2">
    <source>
        <dbReference type="EMBL" id="OIN62774.1"/>
    </source>
</evidence>
<dbReference type="EMBL" id="MOAE01000036">
    <property type="protein sequence ID" value="OIN62774.1"/>
    <property type="molecule type" value="Genomic_DNA"/>
</dbReference>
<keyword evidence="1" id="KW-0472">Membrane</keyword>